<dbReference type="OrthoDB" id="5281164at2759"/>
<evidence type="ECO:0000313" key="1">
    <source>
        <dbReference type="EMBL" id="KAF2422195.1"/>
    </source>
</evidence>
<sequence>MAVISRLLNLPTELHDQINDLTHEQLLIAESADLATEKDIFTCLYCLRLRPGPRFSDTMLKAKKRRGCVEACKRFRVDCGICSGLGITRYQRGHRITVQGEPCVICNRCNRFRPAPSQDKAAKDFLSCWTSSRKLQEARKRAEERAKRVTERDQRRARRRELGYYSDETDYSDEDDDEDEPFFGTPGWEAHHIALVQSSCFGDCASDFY</sequence>
<dbReference type="Proteomes" id="UP000800235">
    <property type="component" value="Unassembled WGS sequence"/>
</dbReference>
<reference evidence="1" key="1">
    <citation type="journal article" date="2020" name="Stud. Mycol.">
        <title>101 Dothideomycetes genomes: a test case for predicting lifestyles and emergence of pathogens.</title>
        <authorList>
            <person name="Haridas S."/>
            <person name="Albert R."/>
            <person name="Binder M."/>
            <person name="Bloem J."/>
            <person name="Labutti K."/>
            <person name="Salamov A."/>
            <person name="Andreopoulos B."/>
            <person name="Baker S."/>
            <person name="Barry K."/>
            <person name="Bills G."/>
            <person name="Bluhm B."/>
            <person name="Cannon C."/>
            <person name="Castanera R."/>
            <person name="Culley D."/>
            <person name="Daum C."/>
            <person name="Ezra D."/>
            <person name="Gonzalez J."/>
            <person name="Henrissat B."/>
            <person name="Kuo A."/>
            <person name="Liang C."/>
            <person name="Lipzen A."/>
            <person name="Lutzoni F."/>
            <person name="Magnuson J."/>
            <person name="Mondo S."/>
            <person name="Nolan M."/>
            <person name="Ohm R."/>
            <person name="Pangilinan J."/>
            <person name="Park H.-J."/>
            <person name="Ramirez L."/>
            <person name="Alfaro M."/>
            <person name="Sun H."/>
            <person name="Tritt A."/>
            <person name="Yoshinaga Y."/>
            <person name="Zwiers L.-H."/>
            <person name="Turgeon B."/>
            <person name="Goodwin S."/>
            <person name="Spatafora J."/>
            <person name="Crous P."/>
            <person name="Grigoriev I."/>
        </authorList>
    </citation>
    <scope>NUCLEOTIDE SEQUENCE</scope>
    <source>
        <strain evidence="1">CBS 130266</strain>
    </source>
</reference>
<gene>
    <name evidence="1" type="ORF">EJ08DRAFT_483478</name>
</gene>
<evidence type="ECO:0008006" key="3">
    <source>
        <dbReference type="Google" id="ProtNLM"/>
    </source>
</evidence>
<organism evidence="1 2">
    <name type="scientific">Tothia fuscella</name>
    <dbReference type="NCBI Taxonomy" id="1048955"/>
    <lineage>
        <taxon>Eukaryota</taxon>
        <taxon>Fungi</taxon>
        <taxon>Dikarya</taxon>
        <taxon>Ascomycota</taxon>
        <taxon>Pezizomycotina</taxon>
        <taxon>Dothideomycetes</taxon>
        <taxon>Pleosporomycetidae</taxon>
        <taxon>Venturiales</taxon>
        <taxon>Cylindrosympodiaceae</taxon>
        <taxon>Tothia</taxon>
    </lineage>
</organism>
<comment type="caution">
    <text evidence="1">The sequence shown here is derived from an EMBL/GenBank/DDBJ whole genome shotgun (WGS) entry which is preliminary data.</text>
</comment>
<dbReference type="EMBL" id="MU007092">
    <property type="protein sequence ID" value="KAF2422195.1"/>
    <property type="molecule type" value="Genomic_DNA"/>
</dbReference>
<keyword evidence="2" id="KW-1185">Reference proteome</keyword>
<accession>A0A9P4TUA1</accession>
<dbReference type="AlphaFoldDB" id="A0A9P4TUA1"/>
<protein>
    <recommendedName>
        <fullName evidence="3">Stc1 domain-containing protein</fullName>
    </recommendedName>
</protein>
<evidence type="ECO:0000313" key="2">
    <source>
        <dbReference type="Proteomes" id="UP000800235"/>
    </source>
</evidence>
<name>A0A9P4TUA1_9PEZI</name>
<proteinExistence type="predicted"/>